<dbReference type="PANTHER" id="PTHR46599:SF3">
    <property type="entry name" value="PIGGYBAC TRANSPOSABLE ELEMENT-DERIVED PROTEIN 4"/>
    <property type="match status" value="1"/>
</dbReference>
<dbReference type="Pfam" id="PF13843">
    <property type="entry name" value="DDE_Tnp_1_7"/>
    <property type="match status" value="1"/>
</dbReference>
<evidence type="ECO:0000313" key="3">
    <source>
        <dbReference type="EMBL" id="POM74075.1"/>
    </source>
</evidence>
<dbReference type="AlphaFoldDB" id="A0A2P4Y8D5"/>
<dbReference type="Proteomes" id="UP000237271">
    <property type="component" value="Unassembled WGS sequence"/>
</dbReference>
<gene>
    <name evidence="3" type="ORF">PHPALM_9008</name>
</gene>
<name>A0A2P4Y8D5_9STRA</name>
<feature type="region of interest" description="Disordered" evidence="1">
    <location>
        <begin position="181"/>
        <end position="208"/>
    </location>
</feature>
<keyword evidence="4" id="KW-1185">Reference proteome</keyword>
<dbReference type="PANTHER" id="PTHR46599">
    <property type="entry name" value="PIGGYBAC TRANSPOSABLE ELEMENT-DERIVED PROTEIN 4"/>
    <property type="match status" value="1"/>
</dbReference>
<feature type="domain" description="PiggyBac transposable element-derived protein" evidence="2">
    <location>
        <begin position="215"/>
        <end position="317"/>
    </location>
</feature>
<evidence type="ECO:0000259" key="2">
    <source>
        <dbReference type="Pfam" id="PF13843"/>
    </source>
</evidence>
<proteinExistence type="predicted"/>
<reference evidence="3 4" key="1">
    <citation type="journal article" date="2017" name="Genome Biol. Evol.">
        <title>Phytophthora megakarya and P. palmivora, closely related causal agents of cacao black pod rot, underwent increases in genome sizes and gene numbers by different mechanisms.</title>
        <authorList>
            <person name="Ali S.S."/>
            <person name="Shao J."/>
            <person name="Lary D.J."/>
            <person name="Kronmiller B."/>
            <person name="Shen D."/>
            <person name="Strem M.D."/>
            <person name="Amoako-Attah I."/>
            <person name="Akrofi A.Y."/>
            <person name="Begoude B.A."/>
            <person name="Ten Hoopen G.M."/>
            <person name="Coulibaly K."/>
            <person name="Kebe B.I."/>
            <person name="Melnick R.L."/>
            <person name="Guiltinan M.J."/>
            <person name="Tyler B.M."/>
            <person name="Meinhardt L.W."/>
            <person name="Bailey B.A."/>
        </authorList>
    </citation>
    <scope>NUCLEOTIDE SEQUENCE [LARGE SCALE GENOMIC DNA]</scope>
    <source>
        <strain evidence="4">sbr112.9</strain>
    </source>
</reference>
<sequence>MSNIASDSVSDEFLKTMADTGWSDLVTTTPYDYQQQPYESRPPGTIHEDYPNIYNGTSGPTAKALGAAATPSGVLFYFIQPELWESIAEESNQYFSERTAERVEGQHAKQVARQQIHPDFKPKTKEVLRTELLRSADITHRELWLLIARPIVPNKEILAHHWRTTDEGAIPRGCTVRTDRQGLSSKLIPKKKKGDKTNPPKIPKNRPTNIERGVFTVAEALRVSGMKIHMLSTGGSVEVDRIVRRDKLTGEQQEVTCPRIVKDYQTYMGSVDVHDQLRLQRQVLYSCMYSLRLSIKYKKYYKSRFLGLVDLAIINAFIICNSRRAMANLSKLSHVKFLKQLHLELCQLREEDWVTLQNNACLQVTPSKRLQRANGRQAAHQPMQNDEWRSDNNQQGRKRRIRVCKVCSLLKGTGNARGGDSSIYCSECKQPNTSKKPMAWRVFLCEKMRHTYNGAAMSCFDIWHKA</sequence>
<dbReference type="InterPro" id="IPR029526">
    <property type="entry name" value="PGBD"/>
</dbReference>
<evidence type="ECO:0000256" key="1">
    <source>
        <dbReference type="SAM" id="MobiDB-lite"/>
    </source>
</evidence>
<organism evidence="3 4">
    <name type="scientific">Phytophthora palmivora</name>
    <dbReference type="NCBI Taxonomy" id="4796"/>
    <lineage>
        <taxon>Eukaryota</taxon>
        <taxon>Sar</taxon>
        <taxon>Stramenopiles</taxon>
        <taxon>Oomycota</taxon>
        <taxon>Peronosporomycetes</taxon>
        <taxon>Peronosporales</taxon>
        <taxon>Peronosporaceae</taxon>
        <taxon>Phytophthora</taxon>
    </lineage>
</organism>
<protein>
    <recommendedName>
        <fullName evidence="2">PiggyBac transposable element-derived protein domain-containing protein</fullName>
    </recommendedName>
</protein>
<accession>A0A2P4Y8D5</accession>
<dbReference type="EMBL" id="NCKW01004936">
    <property type="protein sequence ID" value="POM74075.1"/>
    <property type="molecule type" value="Genomic_DNA"/>
</dbReference>
<comment type="caution">
    <text evidence="3">The sequence shown here is derived from an EMBL/GenBank/DDBJ whole genome shotgun (WGS) entry which is preliminary data.</text>
</comment>
<evidence type="ECO:0000313" key="4">
    <source>
        <dbReference type="Proteomes" id="UP000237271"/>
    </source>
</evidence>
<dbReference type="OrthoDB" id="125650at2759"/>